<dbReference type="Proteomes" id="UP000827889">
    <property type="component" value="Chromosome 7"/>
</dbReference>
<gene>
    <name evidence="4" type="primary">LOC115746887</name>
</gene>
<feature type="transmembrane region" description="Helical" evidence="2">
    <location>
        <begin position="339"/>
        <end position="357"/>
    </location>
</feature>
<dbReference type="PANTHER" id="PTHR34945:SF4">
    <property type="entry name" value="2-OXOGLUTARATE (2OG) AND FE(II)-DEPENDENT OXYGENASE SUPERFAMILY PROTEIN"/>
    <property type="match status" value="1"/>
</dbReference>
<feature type="region of interest" description="Disordered" evidence="1">
    <location>
        <begin position="1"/>
        <end position="27"/>
    </location>
</feature>
<dbReference type="InterPro" id="IPR033379">
    <property type="entry name" value="Acid_Pase_AS"/>
</dbReference>
<evidence type="ECO:0000256" key="1">
    <source>
        <dbReference type="SAM" id="MobiDB-lite"/>
    </source>
</evidence>
<protein>
    <submittedName>
        <fullName evidence="4">Uncharacterized protein LOC115746887</fullName>
    </submittedName>
</protein>
<keyword evidence="2" id="KW-0812">Transmembrane</keyword>
<keyword evidence="2" id="KW-1133">Transmembrane helix</keyword>
<dbReference type="PROSITE" id="PS00778">
    <property type="entry name" value="HIS_ACID_PHOSPHAT_2"/>
    <property type="match status" value="1"/>
</dbReference>
<name>A0A8B8PWQ5_9MYRT</name>
<evidence type="ECO:0000313" key="3">
    <source>
        <dbReference type="Proteomes" id="UP000827889"/>
    </source>
</evidence>
<dbReference type="SUPFAM" id="SSF51197">
    <property type="entry name" value="Clavaminate synthase-like"/>
    <property type="match status" value="1"/>
</dbReference>
<dbReference type="GeneID" id="115746887"/>
<feature type="region of interest" description="Disordered" evidence="1">
    <location>
        <begin position="120"/>
        <end position="139"/>
    </location>
</feature>
<dbReference type="InterPro" id="IPR027443">
    <property type="entry name" value="IPNS-like_sf"/>
</dbReference>
<dbReference type="PANTHER" id="PTHR34945">
    <property type="entry name" value="2-OXOGLUTARATE (2OG) AND FE(II)-DEPENDENT OXYGENASE SUPERFAMILY PROTEIN"/>
    <property type="match status" value="1"/>
</dbReference>
<accession>A0A8B8PWQ5</accession>
<evidence type="ECO:0000256" key="2">
    <source>
        <dbReference type="SAM" id="Phobius"/>
    </source>
</evidence>
<dbReference type="AlphaFoldDB" id="A0A8B8PWQ5"/>
<dbReference type="Gene3D" id="2.60.120.330">
    <property type="entry name" value="B-lactam Antibiotic, Isopenicillin N Synthase, Chain"/>
    <property type="match status" value="1"/>
</dbReference>
<organism evidence="3 4">
    <name type="scientific">Rhodamnia argentea</name>
    <dbReference type="NCBI Taxonomy" id="178133"/>
    <lineage>
        <taxon>Eukaryota</taxon>
        <taxon>Viridiplantae</taxon>
        <taxon>Streptophyta</taxon>
        <taxon>Embryophyta</taxon>
        <taxon>Tracheophyta</taxon>
        <taxon>Spermatophyta</taxon>
        <taxon>Magnoliopsida</taxon>
        <taxon>eudicotyledons</taxon>
        <taxon>Gunneridae</taxon>
        <taxon>Pentapetalae</taxon>
        <taxon>rosids</taxon>
        <taxon>malvids</taxon>
        <taxon>Myrtales</taxon>
        <taxon>Myrtaceae</taxon>
        <taxon>Myrtoideae</taxon>
        <taxon>Myrteae</taxon>
        <taxon>Australasian group</taxon>
        <taxon>Rhodamnia</taxon>
    </lineage>
</organism>
<keyword evidence="3" id="KW-1185">Reference proteome</keyword>
<dbReference type="RefSeq" id="XP_030538698.2">
    <property type="nucleotide sequence ID" value="XM_030682838.2"/>
</dbReference>
<reference evidence="4" key="1">
    <citation type="submission" date="2025-08" db="UniProtKB">
        <authorList>
            <consortium name="RefSeq"/>
        </authorList>
    </citation>
    <scope>IDENTIFICATION</scope>
    <source>
        <tissue evidence="4">Leaf</tissue>
    </source>
</reference>
<feature type="compositionally biased region" description="Basic and acidic residues" evidence="1">
    <location>
        <begin position="120"/>
        <end position="129"/>
    </location>
</feature>
<keyword evidence="2" id="KW-0472">Membrane</keyword>
<proteinExistence type="predicted"/>
<evidence type="ECO:0000313" key="4">
    <source>
        <dbReference type="RefSeq" id="XP_030538698.2"/>
    </source>
</evidence>
<dbReference type="KEGG" id="rarg:115746887"/>
<sequence length="358" mass="39813">MAEIGNPTKRYRSAAPPLPSPIPTATGSRSAADEIFLRYLEASLLVPELDQLGPQHPRRVPDVIDLESLVLRDGASVHRLLRSAREFGAFWIRGHGVSDEASRSLAREAERVLEVQKKKEEGVELHEEGDSAGEGRGGDKEEVMRICFRGGMRWGQDSVEAETYRNLRQAIGEVTSKLDAVAQEVSQVLSENLRAKKPRDLTEMAEPTLCVHRHVRDRRIVCSPNHQADEPFDYALSIHLPVGKHGGLYLRTSSSPPYAFPTSPGTVLVALGKPVEEWSDGELKSASWEPIFGHDDQDPDPTQNDAAETLFSLDYKCSPPWLSRSRDATLMVVSIHDQILIALFLACLMYSLSFLFSY</sequence>